<feature type="signal peptide" evidence="1">
    <location>
        <begin position="1"/>
        <end position="26"/>
    </location>
</feature>
<gene>
    <name evidence="2" type="ORF">H4W81_002929</name>
</gene>
<evidence type="ECO:0000256" key="1">
    <source>
        <dbReference type="SAM" id="SignalP"/>
    </source>
</evidence>
<sequence length="140" mass="14892">MNRRVLGAAATLIAATAFIATTPATAAQAGAYGCSGGLVRSWTLNNGLEIPVSRLHLYYDSRTGYNCAVNVWTSTAGDKGRISVSIRSKTDSATKSDSGNYRKYAGPVKTYGKDRCVRVTGYASASNYSPNYDSGWVACR</sequence>
<dbReference type="EMBL" id="JADBEF010000001">
    <property type="protein sequence ID" value="MBE1560150.1"/>
    <property type="molecule type" value="Genomic_DNA"/>
</dbReference>
<keyword evidence="3" id="KW-1185">Reference proteome</keyword>
<keyword evidence="1" id="KW-0732">Signal</keyword>
<name>A0ABR9KDS9_9ACTN</name>
<evidence type="ECO:0000313" key="2">
    <source>
        <dbReference type="EMBL" id="MBE1560150.1"/>
    </source>
</evidence>
<dbReference type="Proteomes" id="UP000661607">
    <property type="component" value="Unassembled WGS sequence"/>
</dbReference>
<proteinExistence type="predicted"/>
<organism evidence="2 3">
    <name type="scientific">Nonomuraea africana</name>
    <dbReference type="NCBI Taxonomy" id="46171"/>
    <lineage>
        <taxon>Bacteria</taxon>
        <taxon>Bacillati</taxon>
        <taxon>Actinomycetota</taxon>
        <taxon>Actinomycetes</taxon>
        <taxon>Streptosporangiales</taxon>
        <taxon>Streptosporangiaceae</taxon>
        <taxon>Nonomuraea</taxon>
    </lineage>
</organism>
<evidence type="ECO:0008006" key="4">
    <source>
        <dbReference type="Google" id="ProtNLM"/>
    </source>
</evidence>
<reference evidence="2 3" key="1">
    <citation type="submission" date="2020-10" db="EMBL/GenBank/DDBJ databases">
        <title>Sequencing the genomes of 1000 actinobacteria strains.</title>
        <authorList>
            <person name="Klenk H.-P."/>
        </authorList>
    </citation>
    <scope>NUCLEOTIDE SEQUENCE [LARGE SCALE GENOMIC DNA]</scope>
    <source>
        <strain evidence="2 3">DSM 43748</strain>
    </source>
</reference>
<dbReference type="RefSeq" id="WP_192775276.1">
    <property type="nucleotide sequence ID" value="NZ_BAAASY010000042.1"/>
</dbReference>
<feature type="chain" id="PRO_5047406442" description="Spore-associated protein A" evidence="1">
    <location>
        <begin position="27"/>
        <end position="140"/>
    </location>
</feature>
<evidence type="ECO:0000313" key="3">
    <source>
        <dbReference type="Proteomes" id="UP000661607"/>
    </source>
</evidence>
<protein>
    <recommendedName>
        <fullName evidence="4">Spore-associated protein A</fullName>
    </recommendedName>
</protein>
<comment type="caution">
    <text evidence="2">The sequence shown here is derived from an EMBL/GenBank/DDBJ whole genome shotgun (WGS) entry which is preliminary data.</text>
</comment>
<dbReference type="PROSITE" id="PS51257">
    <property type="entry name" value="PROKAR_LIPOPROTEIN"/>
    <property type="match status" value="1"/>
</dbReference>
<accession>A0ABR9KDS9</accession>